<evidence type="ECO:0000313" key="13">
    <source>
        <dbReference type="Proteomes" id="UP000193642"/>
    </source>
</evidence>
<dbReference type="Proteomes" id="UP000193642">
    <property type="component" value="Unassembled WGS sequence"/>
</dbReference>
<proteinExistence type="inferred from homology"/>
<dbReference type="InterPro" id="IPR002912">
    <property type="entry name" value="ACT_dom"/>
</dbReference>
<evidence type="ECO:0000256" key="5">
    <source>
        <dbReference type="ARBA" id="ARBA00023002"/>
    </source>
</evidence>
<keyword evidence="4 8" id="KW-0479">Metal-binding</keyword>
<dbReference type="PROSITE" id="PS00367">
    <property type="entry name" value="BH4_AAA_HYDROXYL_1"/>
    <property type="match status" value="1"/>
</dbReference>
<feature type="domain" description="Biopterin-dependent aromatic amino acid hydroxylase family profile" evidence="10">
    <location>
        <begin position="149"/>
        <end position="497"/>
    </location>
</feature>
<dbReference type="GO" id="GO:0009094">
    <property type="term" value="P:L-phenylalanine biosynthetic process"/>
    <property type="evidence" value="ECO:0007669"/>
    <property type="project" value="InterPro"/>
</dbReference>
<comment type="similarity">
    <text evidence="2">Belongs to the biopterin-dependent aromatic amino acid hydroxylase family.</text>
</comment>
<evidence type="ECO:0000259" key="11">
    <source>
        <dbReference type="PROSITE" id="PS51671"/>
    </source>
</evidence>
<dbReference type="GO" id="GO:0004664">
    <property type="term" value="F:prephenate dehydratase activity"/>
    <property type="evidence" value="ECO:0007669"/>
    <property type="project" value="InterPro"/>
</dbReference>
<name>A0A1Y2CXU9_9FUNG</name>
<feature type="binding site" evidence="8">
    <location>
        <position position="329"/>
    </location>
    <ligand>
        <name>Fe cation</name>
        <dbReference type="ChEBI" id="CHEBI:24875"/>
    </ligand>
</feature>
<evidence type="ECO:0000256" key="8">
    <source>
        <dbReference type="PIRSR" id="PIRSR000336-1"/>
    </source>
</evidence>
<evidence type="ECO:0000256" key="9">
    <source>
        <dbReference type="PIRSR" id="PIRSR601273-2"/>
    </source>
</evidence>
<evidence type="ECO:0000259" key="10">
    <source>
        <dbReference type="PROSITE" id="PS51410"/>
    </source>
</evidence>
<evidence type="ECO:0000256" key="3">
    <source>
        <dbReference type="ARBA" id="ARBA00011995"/>
    </source>
</evidence>
<organism evidence="12 13">
    <name type="scientific">Rhizoclosmatium globosum</name>
    <dbReference type="NCBI Taxonomy" id="329046"/>
    <lineage>
        <taxon>Eukaryota</taxon>
        <taxon>Fungi</taxon>
        <taxon>Fungi incertae sedis</taxon>
        <taxon>Chytridiomycota</taxon>
        <taxon>Chytridiomycota incertae sedis</taxon>
        <taxon>Chytridiomycetes</taxon>
        <taxon>Chytridiales</taxon>
        <taxon>Chytriomycetaceae</taxon>
        <taxon>Rhizoclosmatium</taxon>
    </lineage>
</organism>
<keyword evidence="7" id="KW-0503">Monooxygenase</keyword>
<dbReference type="PRINTS" id="PR00372">
    <property type="entry name" value="FYWHYDRXLASE"/>
</dbReference>
<dbReference type="Pfam" id="PF00351">
    <property type="entry name" value="Biopterin_H"/>
    <property type="match status" value="1"/>
</dbReference>
<dbReference type="PROSITE" id="PS51410">
    <property type="entry name" value="BH4_AAA_HYDROXYL_2"/>
    <property type="match status" value="1"/>
</dbReference>
<feature type="domain" description="ACT" evidence="11">
    <location>
        <begin position="77"/>
        <end position="150"/>
    </location>
</feature>
<dbReference type="PIRSF" id="PIRSF000336">
    <property type="entry name" value="TH"/>
    <property type="match status" value="1"/>
</dbReference>
<evidence type="ECO:0000256" key="4">
    <source>
        <dbReference type="ARBA" id="ARBA00022723"/>
    </source>
</evidence>
<dbReference type="GO" id="GO:0005506">
    <property type="term" value="F:iron ion binding"/>
    <property type="evidence" value="ECO:0007669"/>
    <property type="project" value="InterPro"/>
</dbReference>
<dbReference type="SUPFAM" id="SSF55021">
    <property type="entry name" value="ACT-like"/>
    <property type="match status" value="1"/>
</dbReference>
<keyword evidence="6 8" id="KW-0408">Iron</keyword>
<dbReference type="InterPro" id="IPR019774">
    <property type="entry name" value="Aromatic-AA_hydroxylase_C"/>
</dbReference>
<dbReference type="SUPFAM" id="SSF56534">
    <property type="entry name" value="Aromatic aminoacid monoxygenases, catalytic and oligomerization domains"/>
    <property type="match status" value="1"/>
</dbReference>
<dbReference type="Gene3D" id="1.10.800.10">
    <property type="entry name" value="Aromatic amino acid hydroxylase"/>
    <property type="match status" value="1"/>
</dbReference>
<dbReference type="PROSITE" id="PS51671">
    <property type="entry name" value="ACT"/>
    <property type="match status" value="1"/>
</dbReference>
<keyword evidence="5" id="KW-0560">Oxidoreductase</keyword>
<dbReference type="EC" id="1.14.16.1" evidence="3"/>
<dbReference type="PROSITE" id="PS00858">
    <property type="entry name" value="PREPHENATE_DEHYDR_2"/>
    <property type="match status" value="1"/>
</dbReference>
<evidence type="ECO:0000256" key="1">
    <source>
        <dbReference type="ARBA" id="ARBA00001954"/>
    </source>
</evidence>
<dbReference type="FunFam" id="1.10.800.10:FF:000004">
    <property type="entry name" value="Tyrosine 3-monooxygenase"/>
    <property type="match status" value="1"/>
</dbReference>
<dbReference type="InterPro" id="IPR018528">
    <property type="entry name" value="Preph_deHydtase_CS"/>
</dbReference>
<dbReference type="InterPro" id="IPR036951">
    <property type="entry name" value="ArAA_hydroxylase_sf"/>
</dbReference>
<comment type="caution">
    <text evidence="12">The sequence shown here is derived from an EMBL/GenBank/DDBJ whole genome shotgun (WGS) entry which is preliminary data.</text>
</comment>
<sequence length="499" mass="56829">MQSRATIRRAAVAATAATRRPTQCSAPLLVGAAHSVRRSVAAASVNVFSRVSVRGMATPPVFTKHAEPPKPETIKTSLFFTIKDKVGALDDVLAHIRRLKLSLTRIESRPSKMSGAYDFYIDFEAQNKAQVDNVVDRFRTFVEDVKVITGYESENPGEAANVPWFPRKIADLDTYVDHTITYGAELDADHPGFKDEEYRQRRAEIAAIAQKFRHGEICPRVEYTPTETKTWGVVYNKLMKLYETNACKEHRFIFPLLVQNCGFSENNIPQIDDVSRFVKECTGWTIRPVAGLLSSRDFFNAFAFRVFHNTQYIRHHSEPLYTPEPDVCHEILGHVPLYCDPDFADFAQELGLASLGASDADLEKLSRIYWYTIEFGLLKEGDELKAYGAGLLSSFGELEYCISSPEPKRLPFDPEICANTPFPITKYQEVYFIAESFKDMKERVKTYFEGFNRPFQVRYNPYTQQIEVLDNKDKILKYAHSIQGDMSRLSDALDKILQK</sequence>
<dbReference type="InterPro" id="IPR001273">
    <property type="entry name" value="ArAA_hydroxylase"/>
</dbReference>
<dbReference type="EMBL" id="MCGO01000004">
    <property type="protein sequence ID" value="ORY51853.1"/>
    <property type="molecule type" value="Genomic_DNA"/>
</dbReference>
<dbReference type="PANTHER" id="PTHR11473">
    <property type="entry name" value="AROMATIC AMINO ACID HYDROXYLASE"/>
    <property type="match status" value="1"/>
</dbReference>
<dbReference type="InterPro" id="IPR018301">
    <property type="entry name" value="ArAA_hydroxylase_Fe/CU_BS"/>
</dbReference>
<dbReference type="InterPro" id="IPR019773">
    <property type="entry name" value="Tyrosine_3-monooxygenase-like"/>
</dbReference>
<gene>
    <name evidence="12" type="ORF">BCR33DRAFT_712053</name>
</gene>
<accession>A0A1Y2CXU9</accession>
<dbReference type="STRING" id="329046.A0A1Y2CXU9"/>
<feature type="binding site" evidence="8">
    <location>
        <position position="374"/>
    </location>
    <ligand>
        <name>Fe cation</name>
        <dbReference type="ChEBI" id="CHEBI:24875"/>
    </ligand>
</feature>
<dbReference type="OrthoDB" id="983542at2759"/>
<evidence type="ECO:0000313" key="12">
    <source>
        <dbReference type="EMBL" id="ORY51853.1"/>
    </source>
</evidence>
<dbReference type="CDD" id="cd04905">
    <property type="entry name" value="ACT_CM-PDT"/>
    <property type="match status" value="1"/>
</dbReference>
<dbReference type="InterPro" id="IPR036329">
    <property type="entry name" value="Aro-AA_hydroxylase_C_sf"/>
</dbReference>
<dbReference type="InterPro" id="IPR045865">
    <property type="entry name" value="ACT-like_dom_sf"/>
</dbReference>
<reference evidence="12 13" key="1">
    <citation type="submission" date="2016-07" db="EMBL/GenBank/DDBJ databases">
        <title>Pervasive Adenine N6-methylation of Active Genes in Fungi.</title>
        <authorList>
            <consortium name="DOE Joint Genome Institute"/>
            <person name="Mondo S.J."/>
            <person name="Dannebaum R.O."/>
            <person name="Kuo R.C."/>
            <person name="Labutti K."/>
            <person name="Haridas S."/>
            <person name="Kuo A."/>
            <person name="Salamov A."/>
            <person name="Ahrendt S.R."/>
            <person name="Lipzen A."/>
            <person name="Sullivan W."/>
            <person name="Andreopoulos W.B."/>
            <person name="Clum A."/>
            <person name="Lindquist E."/>
            <person name="Daum C."/>
            <person name="Ramamoorthy G.K."/>
            <person name="Gryganskyi A."/>
            <person name="Culley D."/>
            <person name="Magnuson J.K."/>
            <person name="James T.Y."/>
            <person name="O'Malley M.A."/>
            <person name="Stajich J.E."/>
            <person name="Spatafora J.W."/>
            <person name="Visel A."/>
            <person name="Grigoriev I.V."/>
        </authorList>
    </citation>
    <scope>NUCLEOTIDE SEQUENCE [LARGE SCALE GENOMIC DNA]</scope>
    <source>
        <strain evidence="12 13">JEL800</strain>
    </source>
</reference>
<evidence type="ECO:0000256" key="7">
    <source>
        <dbReference type="ARBA" id="ARBA00023033"/>
    </source>
</evidence>
<evidence type="ECO:0000256" key="6">
    <source>
        <dbReference type="ARBA" id="ARBA00023004"/>
    </source>
</evidence>
<dbReference type="GO" id="GO:0004505">
    <property type="term" value="F:phenylalanine 4-monooxygenase activity"/>
    <property type="evidence" value="ECO:0007669"/>
    <property type="project" value="UniProtKB-EC"/>
</dbReference>
<evidence type="ECO:0000256" key="2">
    <source>
        <dbReference type="ARBA" id="ARBA00009712"/>
    </source>
</evidence>
<dbReference type="AlphaFoldDB" id="A0A1Y2CXU9"/>
<dbReference type="PANTHER" id="PTHR11473:SF24">
    <property type="entry name" value="PHENYLALANINE-4-HYDROXYLASE"/>
    <property type="match status" value="1"/>
</dbReference>
<comment type="cofactor">
    <cofactor evidence="1 9">
        <name>Fe(2+)</name>
        <dbReference type="ChEBI" id="CHEBI:29033"/>
    </cofactor>
</comment>
<feature type="binding site" evidence="8">
    <location>
        <position position="334"/>
    </location>
    <ligand>
        <name>Fe cation</name>
        <dbReference type="ChEBI" id="CHEBI:24875"/>
    </ligand>
</feature>
<protein>
    <recommendedName>
        <fullName evidence="3">phenylalanine 4-monooxygenase</fullName>
        <ecNumber evidence="3">1.14.16.1</ecNumber>
    </recommendedName>
</protein>
<keyword evidence="13" id="KW-1185">Reference proteome</keyword>